<dbReference type="SUPFAM" id="SSF46579">
    <property type="entry name" value="Prefoldin"/>
    <property type="match status" value="1"/>
</dbReference>
<name>A0A6J8DY67_MYTCO</name>
<organism evidence="2 3">
    <name type="scientific">Mytilus coruscus</name>
    <name type="common">Sea mussel</name>
    <dbReference type="NCBI Taxonomy" id="42192"/>
    <lineage>
        <taxon>Eukaryota</taxon>
        <taxon>Metazoa</taxon>
        <taxon>Spiralia</taxon>
        <taxon>Lophotrochozoa</taxon>
        <taxon>Mollusca</taxon>
        <taxon>Bivalvia</taxon>
        <taxon>Autobranchia</taxon>
        <taxon>Pteriomorphia</taxon>
        <taxon>Mytilida</taxon>
        <taxon>Mytiloidea</taxon>
        <taxon>Mytilidae</taxon>
        <taxon>Mytilinae</taxon>
        <taxon>Mytilus</taxon>
    </lineage>
</organism>
<dbReference type="CDD" id="cd23158">
    <property type="entry name" value="Prefoldin_UXT"/>
    <property type="match status" value="1"/>
</dbReference>
<dbReference type="GO" id="GO:0016592">
    <property type="term" value="C:mediator complex"/>
    <property type="evidence" value="ECO:0007669"/>
    <property type="project" value="TreeGrafter"/>
</dbReference>
<comment type="similarity">
    <text evidence="1">Belongs to the UXT family.</text>
</comment>
<dbReference type="OrthoDB" id="433124at2759"/>
<dbReference type="GO" id="GO:0003714">
    <property type="term" value="F:transcription corepressor activity"/>
    <property type="evidence" value="ECO:0007669"/>
    <property type="project" value="InterPro"/>
</dbReference>
<dbReference type="AlphaFoldDB" id="A0A6J8DY67"/>
<dbReference type="InterPro" id="IPR003994">
    <property type="entry name" value="UXT"/>
</dbReference>
<dbReference type="PANTHER" id="PTHR13345:SF9">
    <property type="entry name" value="PROTEIN UXT"/>
    <property type="match status" value="1"/>
</dbReference>
<evidence type="ECO:0000256" key="1">
    <source>
        <dbReference type="ARBA" id="ARBA00007666"/>
    </source>
</evidence>
<dbReference type="Proteomes" id="UP000507470">
    <property type="component" value="Unassembled WGS sequence"/>
</dbReference>
<accession>A0A6J8DY67</accession>
<proteinExistence type="inferred from homology"/>
<dbReference type="GO" id="GO:0000122">
    <property type="term" value="P:negative regulation of transcription by RNA polymerase II"/>
    <property type="evidence" value="ECO:0007669"/>
    <property type="project" value="InterPro"/>
</dbReference>
<dbReference type="PRINTS" id="PR01502">
    <property type="entry name" value="UXTPROTEIN"/>
</dbReference>
<dbReference type="PANTHER" id="PTHR13345">
    <property type="entry name" value="MEDIATOR OF RNA POLYMERASE II TRANSCRIPTION SUBUNIT 10"/>
    <property type="match status" value="1"/>
</dbReference>
<dbReference type="InterPro" id="IPR009053">
    <property type="entry name" value="Prefoldin"/>
</dbReference>
<dbReference type="Gene3D" id="1.10.287.370">
    <property type="match status" value="1"/>
</dbReference>
<sequence length="161" mass="19012">MSKEENQTKIRDKVTQYETFLNEKLRKDLSKILEQRDEVYRQTAEYLQLKTVIETIKQTDYTKEELKTKIDLGCNFYVQARVPDTSMIFLNIGFGFYVELTHDEALKFITRKTENLNEKAEILTKDATSVKAHIKLVLEGLRELQQIPNEPEKKPYRDVFS</sequence>
<dbReference type="InterPro" id="IPR004127">
    <property type="entry name" value="Prefoldin_subunit_alpha"/>
</dbReference>
<evidence type="ECO:0000313" key="3">
    <source>
        <dbReference type="Proteomes" id="UP000507470"/>
    </source>
</evidence>
<keyword evidence="3" id="KW-1185">Reference proteome</keyword>
<dbReference type="FunFam" id="1.10.287.370:FF:000007">
    <property type="entry name" value="UXT isoform 1"/>
    <property type="match status" value="1"/>
</dbReference>
<dbReference type="GO" id="GO:0045944">
    <property type="term" value="P:positive regulation of transcription by RNA polymerase II"/>
    <property type="evidence" value="ECO:0007669"/>
    <property type="project" value="TreeGrafter"/>
</dbReference>
<gene>
    <name evidence="2" type="ORF">MCOR_45985</name>
</gene>
<dbReference type="Pfam" id="PF02996">
    <property type="entry name" value="Prefoldin"/>
    <property type="match status" value="1"/>
</dbReference>
<reference evidence="2 3" key="1">
    <citation type="submission" date="2020-06" db="EMBL/GenBank/DDBJ databases">
        <authorList>
            <person name="Li R."/>
            <person name="Bekaert M."/>
        </authorList>
    </citation>
    <scope>NUCLEOTIDE SEQUENCE [LARGE SCALE GENOMIC DNA]</scope>
    <source>
        <strain evidence="3">wild</strain>
    </source>
</reference>
<dbReference type="EMBL" id="CACVKT020008119">
    <property type="protein sequence ID" value="CAC5413037.1"/>
    <property type="molecule type" value="Genomic_DNA"/>
</dbReference>
<protein>
    <submittedName>
        <fullName evidence="2">Protein UXT homolog,Protein UXT</fullName>
    </submittedName>
</protein>
<evidence type="ECO:0000313" key="2">
    <source>
        <dbReference type="EMBL" id="CAC5413037.1"/>
    </source>
</evidence>